<dbReference type="AlphaFoldDB" id="A0ABD6EP67"/>
<protein>
    <submittedName>
        <fullName evidence="3">Uncharacterized protein</fullName>
    </submittedName>
</protein>
<dbReference type="FunFam" id="3.30.830.10:FF:000015">
    <property type="entry name" value="Putative zinc metalloprotease"/>
    <property type="match status" value="1"/>
</dbReference>
<comment type="caution">
    <text evidence="3">The sequence shown here is derived from an EMBL/GenBank/DDBJ whole genome shotgun (WGS) entry which is preliminary data.</text>
</comment>
<accession>A0ABD6EP67</accession>
<feature type="domain" description="Peptidase M16 C-terminal" evidence="2">
    <location>
        <begin position="198"/>
        <end position="357"/>
    </location>
</feature>
<reference evidence="3 4" key="1">
    <citation type="submission" date="2024-08" db="EMBL/GenBank/DDBJ databases">
        <title>Gnathostoma spinigerum genome.</title>
        <authorList>
            <person name="Gonzalez-Bertolin B."/>
            <person name="Monzon S."/>
            <person name="Zaballos A."/>
            <person name="Jimenez P."/>
            <person name="Dekumyoy P."/>
            <person name="Varona S."/>
            <person name="Cuesta I."/>
            <person name="Sumanam S."/>
            <person name="Adisakwattana P."/>
            <person name="Gasser R.B."/>
            <person name="Hernandez-Gonzalez A."/>
            <person name="Young N.D."/>
            <person name="Perteguer M.J."/>
        </authorList>
    </citation>
    <scope>NUCLEOTIDE SEQUENCE [LARGE SCALE GENOMIC DNA]</scope>
    <source>
        <strain evidence="3">AL3</strain>
        <tissue evidence="3">Liver</tissue>
    </source>
</reference>
<gene>
    <name evidence="3" type="ORF">AB6A40_005935</name>
</gene>
<dbReference type="InterPro" id="IPR011249">
    <property type="entry name" value="Metalloenz_LuxS/M16"/>
</dbReference>
<dbReference type="PANTHER" id="PTHR43016">
    <property type="entry name" value="PRESEQUENCE PROTEASE"/>
    <property type="match status" value="1"/>
</dbReference>
<dbReference type="Proteomes" id="UP001608902">
    <property type="component" value="Unassembled WGS sequence"/>
</dbReference>
<dbReference type="InterPro" id="IPR011765">
    <property type="entry name" value="Pept_M16_N"/>
</dbReference>
<dbReference type="EMBL" id="JBGFUD010003969">
    <property type="protein sequence ID" value="MFH4979226.1"/>
    <property type="molecule type" value="Genomic_DNA"/>
</dbReference>
<keyword evidence="4" id="KW-1185">Reference proteome</keyword>
<evidence type="ECO:0000259" key="1">
    <source>
        <dbReference type="Pfam" id="PF00675"/>
    </source>
</evidence>
<feature type="domain" description="Peptidase M16 N-terminal" evidence="1">
    <location>
        <begin position="50"/>
        <end position="144"/>
    </location>
</feature>
<dbReference type="FunFam" id="3.30.830.10:FF:000031">
    <property type="entry name" value="Putative zinc metalloprotease"/>
    <property type="match status" value="1"/>
</dbReference>
<dbReference type="SUPFAM" id="SSF63411">
    <property type="entry name" value="LuxS/MPP-like metallohydrolase"/>
    <property type="match status" value="2"/>
</dbReference>
<dbReference type="Pfam" id="PF05193">
    <property type="entry name" value="Peptidase_M16_C"/>
    <property type="match status" value="1"/>
</dbReference>
<dbReference type="Pfam" id="PF00675">
    <property type="entry name" value="Peptidase_M16"/>
    <property type="match status" value="1"/>
</dbReference>
<organism evidence="3 4">
    <name type="scientific">Gnathostoma spinigerum</name>
    <dbReference type="NCBI Taxonomy" id="75299"/>
    <lineage>
        <taxon>Eukaryota</taxon>
        <taxon>Metazoa</taxon>
        <taxon>Ecdysozoa</taxon>
        <taxon>Nematoda</taxon>
        <taxon>Chromadorea</taxon>
        <taxon>Rhabditida</taxon>
        <taxon>Spirurina</taxon>
        <taxon>Gnathostomatomorpha</taxon>
        <taxon>Gnathostomatoidea</taxon>
        <taxon>Gnathostomatidae</taxon>
        <taxon>Gnathostoma</taxon>
    </lineage>
</organism>
<dbReference type="PANTHER" id="PTHR43016:SF16">
    <property type="entry name" value="METALLOPROTEASE, PUTATIVE (AFU_ORTHOLOGUE AFUA_4G07610)-RELATED"/>
    <property type="match status" value="1"/>
</dbReference>
<proteinExistence type="predicted"/>
<sequence>MVGNLWTYGRRILVEGEIPLIVYHSTRSKLRVAVADVPGPMVKSVFSFVTETNNDDGLPHTLEHLVFMGSAKYPYKGVLDIIANRCLASGTNAWTEQDHTAYTLATVGSQGFLKVLPVYMDHVLSPTLTDSQFITEVHHINGEGEDAGVVYSEMQDHESDMDEIVSRTRKELFYPPGNSYRVQTGGRLEPLRSSCCNEKVRKFHEQFYHLNNMFITVCGIIDHGKLLETIAGVEDSMLTRIPASFPRPFTSTFPLLKSPKECVIECPSDDECRGVVQISWVGPKASDLYTSVALEILFEYLQDTAVAPLQRDFIQLADPFASSVFFCLSEQSTSEIVLFFSGVPVEKLETIKNRLFEKTLNGHRDEKVFDMERLGFIINKAVLKRYAKLETTGPSQIFHSLIGYQLYGDDEKDLELRLNEVTTLKGLASEPALFWSELLRTYLSPNCVTVVGKPSGAKVMEYARQVYA</sequence>
<name>A0ABD6EP67_9BILA</name>
<evidence type="ECO:0000313" key="4">
    <source>
        <dbReference type="Proteomes" id="UP001608902"/>
    </source>
</evidence>
<dbReference type="InterPro" id="IPR007863">
    <property type="entry name" value="Peptidase_M16_C"/>
</dbReference>
<evidence type="ECO:0000313" key="3">
    <source>
        <dbReference type="EMBL" id="MFH4979226.1"/>
    </source>
</evidence>
<dbReference type="Gene3D" id="3.30.830.10">
    <property type="entry name" value="Metalloenzyme, LuxS/M16 peptidase-like"/>
    <property type="match status" value="2"/>
</dbReference>
<evidence type="ECO:0000259" key="2">
    <source>
        <dbReference type="Pfam" id="PF05193"/>
    </source>
</evidence>